<accession>A0AAW2I6W3</accession>
<dbReference type="InterPro" id="IPR001898">
    <property type="entry name" value="SLC13A/DASS"/>
</dbReference>
<feature type="transmembrane region" description="Helical" evidence="7">
    <location>
        <begin position="411"/>
        <end position="428"/>
    </location>
</feature>
<evidence type="ECO:0000256" key="4">
    <source>
        <dbReference type="ARBA" id="ARBA00022692"/>
    </source>
</evidence>
<feature type="transmembrane region" description="Helical" evidence="7">
    <location>
        <begin position="448"/>
        <end position="465"/>
    </location>
</feature>
<evidence type="ECO:0000256" key="6">
    <source>
        <dbReference type="ARBA" id="ARBA00023136"/>
    </source>
</evidence>
<dbReference type="InterPro" id="IPR031312">
    <property type="entry name" value="Na/sul_symport_CS"/>
</dbReference>
<dbReference type="EMBL" id="JARGDH010000002">
    <property type="protein sequence ID" value="KAL0277894.1"/>
    <property type="molecule type" value="Genomic_DNA"/>
</dbReference>
<feature type="transmembrane region" description="Helical" evidence="7">
    <location>
        <begin position="328"/>
        <end position="348"/>
    </location>
</feature>
<dbReference type="GO" id="GO:0015137">
    <property type="term" value="F:citrate transmembrane transporter activity"/>
    <property type="evidence" value="ECO:0007669"/>
    <property type="project" value="TreeGrafter"/>
</dbReference>
<proteinExistence type="inferred from homology"/>
<comment type="caution">
    <text evidence="8">The sequence shown here is derived from an EMBL/GenBank/DDBJ whole genome shotgun (WGS) entry which is preliminary data.</text>
</comment>
<feature type="transmembrane region" description="Helical" evidence="7">
    <location>
        <begin position="368"/>
        <end position="390"/>
    </location>
</feature>
<evidence type="ECO:0000256" key="3">
    <source>
        <dbReference type="ARBA" id="ARBA00022448"/>
    </source>
</evidence>
<protein>
    <submittedName>
        <fullName evidence="8">Uncharacterized protein</fullName>
    </submittedName>
</protein>
<evidence type="ECO:0000256" key="7">
    <source>
        <dbReference type="SAM" id="Phobius"/>
    </source>
</evidence>
<feature type="transmembrane region" description="Helical" evidence="7">
    <location>
        <begin position="472"/>
        <end position="489"/>
    </location>
</feature>
<feature type="transmembrane region" description="Helical" evidence="7">
    <location>
        <begin position="132"/>
        <end position="161"/>
    </location>
</feature>
<dbReference type="PANTHER" id="PTHR10283">
    <property type="entry name" value="SOLUTE CARRIER FAMILY 13 MEMBER"/>
    <property type="match status" value="1"/>
</dbReference>
<keyword evidence="3" id="KW-0813">Transport</keyword>
<keyword evidence="6 7" id="KW-0472">Membrane</keyword>
<evidence type="ECO:0000256" key="2">
    <source>
        <dbReference type="ARBA" id="ARBA00006772"/>
    </source>
</evidence>
<reference evidence="8" key="1">
    <citation type="journal article" date="2024" name="Gigascience">
        <title>Chromosome-level genome of the poultry shaft louse Menopon gallinae provides insight into the host-switching and adaptive evolution of parasitic lice.</title>
        <authorList>
            <person name="Xu Y."/>
            <person name="Ma L."/>
            <person name="Liu S."/>
            <person name="Liang Y."/>
            <person name="Liu Q."/>
            <person name="He Z."/>
            <person name="Tian L."/>
            <person name="Duan Y."/>
            <person name="Cai W."/>
            <person name="Li H."/>
            <person name="Song F."/>
        </authorList>
    </citation>
    <scope>NUCLEOTIDE SEQUENCE</scope>
    <source>
        <strain evidence="8">Cailab_2023a</strain>
    </source>
</reference>
<comment type="similarity">
    <text evidence="2">Belongs to the SLC13A/DASS transporter (TC 2.A.47) family. NADC subfamily.</text>
</comment>
<comment type="subcellular location">
    <subcellularLocation>
        <location evidence="1">Membrane</location>
        <topology evidence="1">Multi-pass membrane protein</topology>
    </subcellularLocation>
</comment>
<sequence>MLFPELKMNLIFGLKYISVHWKFIVIVLVPLIFLPLPLQGSKELRCAYVVCIMAFYWMTEAIPLPVTSLLPVVLFPLLDVESTGKICVVYLKETNMMFIGGLIVAIAVEHCKLHVRIALKVLLMIGTSPKRLLLGFMVTTMFLSMWISNTATTAMMMPILIAVLDTLKSWQYEADGNRRPSLTLTAGVTKSRHDSGTFDQETRRKSSIRIDISSINRPTKDQICYFLGIAYAANIGGTGTISGSGTNLVFKGIFEGLFPNEGGVNFASWMAFTVPVMLINCFIAWIWLQILYMGLLRYRKGKMRSTPEQQKAVRELIKKKYKDLGQMTYHEVNVLILFLILVGLWFFRKPEFIPGWGQIYDDVNIEDATAAMLIVFLLFVLPANLDFLNFGRKVGKESPALLNWKIVHEKVPWGLVLLMGGGFAMAAASQKSGLSEMLGEQLIGLQELPPIAILTVVCLSTTFVTEVSSNTAIANIVLPVLAKLCAAIGVNPLYLMLPTTLCCSYAFMLPVATPPNAIVMAASNMRSLDMIKAGFGMNVMCVFSLIICFLTFGTEIYHLQVPLDARFNANLTIT</sequence>
<dbReference type="PROSITE" id="PS01271">
    <property type="entry name" value="NA_SULFATE"/>
    <property type="match status" value="1"/>
</dbReference>
<feature type="transmembrane region" description="Helical" evidence="7">
    <location>
        <begin position="266"/>
        <end position="295"/>
    </location>
</feature>
<feature type="transmembrane region" description="Helical" evidence="7">
    <location>
        <begin position="94"/>
        <end position="111"/>
    </location>
</feature>
<keyword evidence="4 7" id="KW-0812">Transmembrane</keyword>
<dbReference type="GO" id="GO:0005886">
    <property type="term" value="C:plasma membrane"/>
    <property type="evidence" value="ECO:0007669"/>
    <property type="project" value="TreeGrafter"/>
</dbReference>
<name>A0AAW2I6W3_9NEOP</name>
<feature type="transmembrane region" description="Helical" evidence="7">
    <location>
        <begin position="46"/>
        <end position="74"/>
    </location>
</feature>
<evidence type="ECO:0000256" key="5">
    <source>
        <dbReference type="ARBA" id="ARBA00022989"/>
    </source>
</evidence>
<dbReference type="AlphaFoldDB" id="A0AAW2I6W3"/>
<feature type="transmembrane region" description="Helical" evidence="7">
    <location>
        <begin position="533"/>
        <end position="553"/>
    </location>
</feature>
<organism evidence="8">
    <name type="scientific">Menopon gallinae</name>
    <name type="common">poultry shaft louse</name>
    <dbReference type="NCBI Taxonomy" id="328185"/>
    <lineage>
        <taxon>Eukaryota</taxon>
        <taxon>Metazoa</taxon>
        <taxon>Ecdysozoa</taxon>
        <taxon>Arthropoda</taxon>
        <taxon>Hexapoda</taxon>
        <taxon>Insecta</taxon>
        <taxon>Pterygota</taxon>
        <taxon>Neoptera</taxon>
        <taxon>Paraneoptera</taxon>
        <taxon>Psocodea</taxon>
        <taxon>Troctomorpha</taxon>
        <taxon>Phthiraptera</taxon>
        <taxon>Amblycera</taxon>
        <taxon>Menoponidae</taxon>
        <taxon>Menopon</taxon>
    </lineage>
</organism>
<dbReference type="GO" id="GO:0015141">
    <property type="term" value="F:succinate transmembrane transporter activity"/>
    <property type="evidence" value="ECO:0007669"/>
    <property type="project" value="TreeGrafter"/>
</dbReference>
<dbReference type="Pfam" id="PF00939">
    <property type="entry name" value="Na_sulph_symp"/>
    <property type="match status" value="1"/>
</dbReference>
<keyword evidence="5 7" id="KW-1133">Transmembrane helix</keyword>
<dbReference type="PANTHER" id="PTHR10283:SF82">
    <property type="entry name" value="SOLUTE CARRIER FAMILY 13 MEMBER 2"/>
    <property type="match status" value="1"/>
</dbReference>
<evidence type="ECO:0000256" key="1">
    <source>
        <dbReference type="ARBA" id="ARBA00004141"/>
    </source>
</evidence>
<feature type="transmembrane region" description="Helical" evidence="7">
    <location>
        <begin position="12"/>
        <end position="34"/>
    </location>
</feature>
<gene>
    <name evidence="8" type="ORF">PYX00_005013</name>
</gene>
<evidence type="ECO:0000313" key="8">
    <source>
        <dbReference type="EMBL" id="KAL0277894.1"/>
    </source>
</evidence>